<dbReference type="AlphaFoldDB" id="A0A1I4KBE0"/>
<reference evidence="4 7" key="2">
    <citation type="submission" date="2019-04" db="EMBL/GenBank/DDBJ databases">
        <title>Crypto-aerobic microbial life in anoxic (sulfidic) marine sediments.</title>
        <authorList>
            <person name="Bhattacharya S."/>
            <person name="Roy C."/>
            <person name="Mondal N."/>
            <person name="Sarkar J."/>
            <person name="Mandal S."/>
            <person name="Rameez M.J."/>
            <person name="Ghosh W."/>
        </authorList>
    </citation>
    <scope>NUCLEOTIDE SEQUENCE [LARGE SCALE GENOMIC DNA]</scope>
    <source>
        <strain evidence="4 7">SBBB</strain>
    </source>
</reference>
<evidence type="ECO:0000313" key="7">
    <source>
        <dbReference type="Proteomes" id="UP000305198"/>
    </source>
</evidence>
<sequence length="156" mass="17533">MALGIALLLIWLVLLVRFPRIMLPASAIIVGLTVVLAAGVGIWQWQYGKDVQRLDISIQHMPDACDFGKPLQVRIHNQADRTASHISWRLLARQPGYNTNLLDTGVTEGIYQTSQPLAAGEHWQQCYSVPRLRSGYHPADLEYLADKVRADFIKTE</sequence>
<proteinExistence type="predicted"/>
<accession>A0A1I4KBE0</accession>
<dbReference type="EMBL" id="FOUA01000001">
    <property type="protein sequence ID" value="SFL76018.1"/>
    <property type="molecule type" value="Genomic_DNA"/>
</dbReference>
<gene>
    <name evidence="4" type="ORF">FA869_04355</name>
    <name evidence="3" type="ORF">SAMN04487855_1079</name>
    <name evidence="2" type="ORF">SAMN05216589_0545</name>
</gene>
<keyword evidence="5" id="KW-1185">Reference proteome</keyword>
<keyword evidence="1" id="KW-1133">Transmembrane helix</keyword>
<dbReference type="STRING" id="653930.SAMN05216589_0545"/>
<evidence type="ECO:0000256" key="1">
    <source>
        <dbReference type="SAM" id="Phobius"/>
    </source>
</evidence>
<keyword evidence="1" id="KW-0472">Membrane</keyword>
<reference evidence="5 6" key="1">
    <citation type="submission" date="2016-10" db="EMBL/GenBank/DDBJ databases">
        <authorList>
            <person name="de Groot N.N."/>
        </authorList>
    </citation>
    <scope>NUCLEOTIDE SEQUENCE [LARGE SCALE GENOMIC DNA]</scope>
    <source>
        <strain evidence="3 5">CGMCC 1.9095</strain>
        <strain evidence="2 6">DSM 22558</strain>
    </source>
</reference>
<dbReference type="OrthoDB" id="7024310at2"/>
<protein>
    <submittedName>
        <fullName evidence="4">Multidrug transporter</fullName>
    </submittedName>
</protein>
<evidence type="ECO:0000313" key="4">
    <source>
        <dbReference type="EMBL" id="TKA93400.1"/>
    </source>
</evidence>
<dbReference type="Proteomes" id="UP000186599">
    <property type="component" value="Unassembled WGS sequence"/>
</dbReference>
<evidence type="ECO:0000313" key="5">
    <source>
        <dbReference type="Proteomes" id="UP000186599"/>
    </source>
</evidence>
<evidence type="ECO:0000313" key="2">
    <source>
        <dbReference type="EMBL" id="SER43290.1"/>
    </source>
</evidence>
<dbReference type="RefSeq" id="WP_074777687.1">
    <property type="nucleotide sequence ID" value="NZ_FOGN01000001.1"/>
</dbReference>
<evidence type="ECO:0000313" key="3">
    <source>
        <dbReference type="EMBL" id="SFL76018.1"/>
    </source>
</evidence>
<keyword evidence="1" id="KW-0812">Transmembrane</keyword>
<feature type="transmembrane region" description="Helical" evidence="1">
    <location>
        <begin position="25"/>
        <end position="43"/>
    </location>
</feature>
<evidence type="ECO:0000313" key="6">
    <source>
        <dbReference type="Proteomes" id="UP000186904"/>
    </source>
</evidence>
<name>A0A1I4KBE0_9GAMM</name>
<dbReference type="EMBL" id="SWAV01000001">
    <property type="protein sequence ID" value="TKA93400.1"/>
    <property type="molecule type" value="Genomic_DNA"/>
</dbReference>
<dbReference type="Proteomes" id="UP000305198">
    <property type="component" value="Unassembled WGS sequence"/>
</dbReference>
<organism evidence="3 5">
    <name type="scientific">Halopseudomonas bauzanensis</name>
    <dbReference type="NCBI Taxonomy" id="653930"/>
    <lineage>
        <taxon>Bacteria</taxon>
        <taxon>Pseudomonadati</taxon>
        <taxon>Pseudomonadota</taxon>
        <taxon>Gammaproteobacteria</taxon>
        <taxon>Pseudomonadales</taxon>
        <taxon>Pseudomonadaceae</taxon>
        <taxon>Halopseudomonas</taxon>
    </lineage>
</organism>
<dbReference type="Proteomes" id="UP000186904">
    <property type="component" value="Unassembled WGS sequence"/>
</dbReference>
<dbReference type="EMBL" id="FOGN01000001">
    <property type="protein sequence ID" value="SER43290.1"/>
    <property type="molecule type" value="Genomic_DNA"/>
</dbReference>